<feature type="domain" description="Myb-like" evidence="8">
    <location>
        <begin position="63"/>
        <end position="113"/>
    </location>
</feature>
<dbReference type="SUPFAM" id="SSF46689">
    <property type="entry name" value="Homeodomain-like"/>
    <property type="match status" value="1"/>
</dbReference>
<feature type="domain" description="HTH myb-type" evidence="9">
    <location>
        <begin position="63"/>
        <end position="117"/>
    </location>
</feature>
<sequence>MGRAPCCDKANVKKGPWSPEEDATLKAYIEKYGTGGNWIALPQKVGLKRCGKSCRLRWLNYLRPNIKHGGFTEEEDNIICSLYISIGSRWSIIAAQLPGRTDNDIKNYWNTRLKKKLLGRRKHSINENTVMNRFSSSRTSQLNPARDLNTASPDDDDDSSSPYNSHALSNSALERLQLHMQLQTLQNPLFSSFYNNPALWPKIHPLREKMIQSLHLLNQNPNNTNGPSLIQQLALANGSQQRAEDIERNKADIYELTSTNPNNVSLQHDSLKITASKIEELVNSLSTSSDGSVSFNYAKNLIDTALIPEVDGAEAMSYANAFDGATSNIQAELDDMGNNKAANHFAPREDHPNTNAEFDYFKEINGCKDNILWWSNELDTKLPSAISWDPVNNSVFQNEGLFQDYGSGAICGSGQY</sequence>
<dbReference type="KEGG" id="egr:104435980"/>
<organism evidence="10">
    <name type="scientific">Eucalyptus grandis</name>
    <name type="common">Flooded gum</name>
    <dbReference type="NCBI Taxonomy" id="71139"/>
    <lineage>
        <taxon>Eukaryota</taxon>
        <taxon>Viridiplantae</taxon>
        <taxon>Streptophyta</taxon>
        <taxon>Embryophyta</taxon>
        <taxon>Tracheophyta</taxon>
        <taxon>Spermatophyta</taxon>
        <taxon>Magnoliopsida</taxon>
        <taxon>eudicotyledons</taxon>
        <taxon>Gunneridae</taxon>
        <taxon>Pentapetalae</taxon>
        <taxon>rosids</taxon>
        <taxon>malvids</taxon>
        <taxon>Myrtales</taxon>
        <taxon>Myrtaceae</taxon>
        <taxon>Myrtoideae</taxon>
        <taxon>Eucalypteae</taxon>
        <taxon>Eucalyptus</taxon>
    </lineage>
</organism>
<dbReference type="PROSITE" id="PS51294">
    <property type="entry name" value="HTH_MYB"/>
    <property type="match status" value="2"/>
</dbReference>
<gene>
    <name evidence="10" type="ORF">EUGRSUZ_C00190</name>
</gene>
<dbReference type="FunFam" id="1.10.10.60:FF:000015">
    <property type="entry name" value="Transcription factor RAX3"/>
    <property type="match status" value="1"/>
</dbReference>
<dbReference type="Gramene" id="KCW78753">
    <property type="protein sequence ID" value="KCW78753"/>
    <property type="gene ID" value="EUGRSUZ_C00190"/>
</dbReference>
<evidence type="ECO:0000256" key="4">
    <source>
        <dbReference type="ARBA" id="ARBA00023125"/>
    </source>
</evidence>
<accession>A0A059CJW5</accession>
<reference evidence="10" key="1">
    <citation type="submission" date="2013-07" db="EMBL/GenBank/DDBJ databases">
        <title>The genome of Eucalyptus grandis.</title>
        <authorList>
            <person name="Schmutz J."/>
            <person name="Hayes R."/>
            <person name="Myburg A."/>
            <person name="Tuskan G."/>
            <person name="Grattapaglia D."/>
            <person name="Rokhsar D.S."/>
        </authorList>
    </citation>
    <scope>NUCLEOTIDE SEQUENCE</scope>
    <source>
        <tissue evidence="10">Leaf extractions</tissue>
    </source>
</reference>
<dbReference type="eggNOG" id="KOG0048">
    <property type="taxonomic scope" value="Eukaryota"/>
</dbReference>
<dbReference type="InterPro" id="IPR017930">
    <property type="entry name" value="Myb_dom"/>
</dbReference>
<dbReference type="InParanoid" id="A0A059CJW5"/>
<dbReference type="PANTHER" id="PTHR48000">
    <property type="entry name" value="OS09G0431300 PROTEIN"/>
    <property type="match status" value="1"/>
</dbReference>
<dbReference type="GO" id="GO:0030154">
    <property type="term" value="P:cell differentiation"/>
    <property type="evidence" value="ECO:0000318"/>
    <property type="project" value="GO_Central"/>
</dbReference>
<keyword evidence="2" id="KW-0677">Repeat</keyword>
<evidence type="ECO:0000256" key="5">
    <source>
        <dbReference type="ARBA" id="ARBA00023163"/>
    </source>
</evidence>
<evidence type="ECO:0000256" key="3">
    <source>
        <dbReference type="ARBA" id="ARBA00023015"/>
    </source>
</evidence>
<dbReference type="Gene3D" id="1.10.10.60">
    <property type="entry name" value="Homeodomain-like"/>
    <property type="match status" value="2"/>
</dbReference>
<dbReference type="STRING" id="71139.A0A059CJW5"/>
<dbReference type="SMR" id="A0A059CJW5"/>
<evidence type="ECO:0000313" key="10">
    <source>
        <dbReference type="EMBL" id="KCW78753.1"/>
    </source>
</evidence>
<dbReference type="OrthoDB" id="2143914at2759"/>
<dbReference type="CDD" id="cd00167">
    <property type="entry name" value="SANT"/>
    <property type="match status" value="2"/>
</dbReference>
<evidence type="ECO:0000256" key="7">
    <source>
        <dbReference type="SAM" id="MobiDB-lite"/>
    </source>
</evidence>
<dbReference type="Pfam" id="PF00249">
    <property type="entry name" value="Myb_DNA-binding"/>
    <property type="match status" value="2"/>
</dbReference>
<evidence type="ECO:0000256" key="2">
    <source>
        <dbReference type="ARBA" id="ARBA00022737"/>
    </source>
</evidence>
<evidence type="ECO:0000259" key="8">
    <source>
        <dbReference type="PROSITE" id="PS50090"/>
    </source>
</evidence>
<evidence type="ECO:0000256" key="1">
    <source>
        <dbReference type="ARBA" id="ARBA00004123"/>
    </source>
</evidence>
<evidence type="ECO:0000256" key="6">
    <source>
        <dbReference type="ARBA" id="ARBA00023242"/>
    </source>
</evidence>
<dbReference type="InterPro" id="IPR009057">
    <property type="entry name" value="Homeodomain-like_sf"/>
</dbReference>
<keyword evidence="4" id="KW-0238">DNA-binding</keyword>
<keyword evidence="3" id="KW-0805">Transcription regulation</keyword>
<dbReference type="PANTHER" id="PTHR48000:SF46">
    <property type="entry name" value="TRANSCRIPTION FACTOR MYB36"/>
    <property type="match status" value="1"/>
</dbReference>
<dbReference type="GO" id="GO:0003677">
    <property type="term" value="F:DNA binding"/>
    <property type="evidence" value="ECO:0007669"/>
    <property type="project" value="UniProtKB-KW"/>
</dbReference>
<dbReference type="GO" id="GO:0003700">
    <property type="term" value="F:DNA-binding transcription factor activity"/>
    <property type="evidence" value="ECO:0000318"/>
    <property type="project" value="GO_Central"/>
</dbReference>
<dbReference type="GO" id="GO:0005634">
    <property type="term" value="C:nucleus"/>
    <property type="evidence" value="ECO:0000318"/>
    <property type="project" value="GO_Central"/>
</dbReference>
<dbReference type="FunCoup" id="A0A059CJW5">
    <property type="interactions" value="19"/>
</dbReference>
<dbReference type="FunFam" id="1.10.10.60:FF:000222">
    <property type="entry name" value="Transcription factor MYB36"/>
    <property type="match status" value="1"/>
</dbReference>
<evidence type="ECO:0000259" key="9">
    <source>
        <dbReference type="PROSITE" id="PS51294"/>
    </source>
</evidence>
<dbReference type="InterPro" id="IPR001005">
    <property type="entry name" value="SANT/Myb"/>
</dbReference>
<dbReference type="EMBL" id="KK198755">
    <property type="protein sequence ID" value="KCW78753.1"/>
    <property type="molecule type" value="Genomic_DNA"/>
</dbReference>
<proteinExistence type="predicted"/>
<dbReference type="GO" id="GO:0006355">
    <property type="term" value="P:regulation of DNA-templated transcription"/>
    <property type="evidence" value="ECO:0000318"/>
    <property type="project" value="GO_Central"/>
</dbReference>
<protein>
    <submittedName>
        <fullName evidence="10">Uncharacterized protein</fullName>
    </submittedName>
</protein>
<dbReference type="OMA" id="FKEINGC"/>
<keyword evidence="5" id="KW-0804">Transcription</keyword>
<keyword evidence="6" id="KW-0539">Nucleus</keyword>
<feature type="domain" description="HTH myb-type" evidence="9">
    <location>
        <begin position="9"/>
        <end position="62"/>
    </location>
</feature>
<dbReference type="SMART" id="SM00717">
    <property type="entry name" value="SANT"/>
    <property type="match status" value="2"/>
</dbReference>
<dbReference type="PROSITE" id="PS50090">
    <property type="entry name" value="MYB_LIKE"/>
    <property type="match status" value="2"/>
</dbReference>
<comment type="subcellular location">
    <subcellularLocation>
        <location evidence="1">Nucleus</location>
    </subcellularLocation>
</comment>
<name>A0A059CJW5_EUCGR</name>
<feature type="region of interest" description="Disordered" evidence="7">
    <location>
        <begin position="128"/>
        <end position="166"/>
    </location>
</feature>
<dbReference type="AlphaFoldDB" id="A0A059CJW5"/>
<feature type="domain" description="Myb-like" evidence="8">
    <location>
        <begin position="9"/>
        <end position="62"/>
    </location>
</feature>
<feature type="compositionally biased region" description="Polar residues" evidence="7">
    <location>
        <begin position="128"/>
        <end position="143"/>
    </location>
</feature>